<proteinExistence type="inferred from homology"/>
<evidence type="ECO:0000256" key="1">
    <source>
        <dbReference type="ARBA" id="ARBA00000847"/>
    </source>
</evidence>
<dbReference type="Gene3D" id="3.90.79.10">
    <property type="entry name" value="Nucleoside Triphosphate Pyrophosphohydrolase"/>
    <property type="match status" value="1"/>
</dbReference>
<dbReference type="Proteomes" id="UP001596303">
    <property type="component" value="Unassembled WGS sequence"/>
</dbReference>
<reference evidence="10" key="1">
    <citation type="journal article" date="2019" name="Int. J. Syst. Evol. Microbiol.">
        <title>The Global Catalogue of Microorganisms (GCM) 10K type strain sequencing project: providing services to taxonomists for standard genome sequencing and annotation.</title>
        <authorList>
            <consortium name="The Broad Institute Genomics Platform"/>
            <consortium name="The Broad Institute Genome Sequencing Center for Infectious Disease"/>
            <person name="Wu L."/>
            <person name="Ma J."/>
        </authorList>
    </citation>
    <scope>NUCLEOTIDE SEQUENCE [LARGE SCALE GENOMIC DNA]</scope>
    <source>
        <strain evidence="10">CGMCC-1.15741</strain>
    </source>
</reference>
<dbReference type="InterPro" id="IPR015797">
    <property type="entry name" value="NUDIX_hydrolase-like_dom_sf"/>
</dbReference>
<evidence type="ECO:0000313" key="9">
    <source>
        <dbReference type="EMBL" id="MFC6198672.1"/>
    </source>
</evidence>
<organism evidence="9 10">
    <name type="scientific">Ponticaulis profundi</name>
    <dbReference type="NCBI Taxonomy" id="2665222"/>
    <lineage>
        <taxon>Bacteria</taxon>
        <taxon>Pseudomonadati</taxon>
        <taxon>Pseudomonadota</taxon>
        <taxon>Alphaproteobacteria</taxon>
        <taxon>Hyphomonadales</taxon>
        <taxon>Hyphomonadaceae</taxon>
        <taxon>Ponticaulis</taxon>
    </lineage>
</organism>
<name>A0ABW1SAL1_9PROT</name>
<evidence type="ECO:0000256" key="3">
    <source>
        <dbReference type="ARBA" id="ARBA00007275"/>
    </source>
</evidence>
<evidence type="ECO:0000256" key="2">
    <source>
        <dbReference type="ARBA" id="ARBA00001946"/>
    </source>
</evidence>
<evidence type="ECO:0000256" key="7">
    <source>
        <dbReference type="ARBA" id="ARBA00032272"/>
    </source>
</evidence>
<dbReference type="Pfam" id="PF00293">
    <property type="entry name" value="NUDIX"/>
    <property type="match status" value="1"/>
</dbReference>
<evidence type="ECO:0000256" key="5">
    <source>
        <dbReference type="ARBA" id="ARBA00022801"/>
    </source>
</evidence>
<keyword evidence="10" id="KW-1185">Reference proteome</keyword>
<gene>
    <name evidence="9" type="ORF">ACFQDM_11300</name>
</gene>
<dbReference type="CDD" id="cd03424">
    <property type="entry name" value="NUDIX_ADPRase_Nudt5_UGPPase_Nudt14"/>
    <property type="match status" value="1"/>
</dbReference>
<keyword evidence="5 9" id="KW-0378">Hydrolase</keyword>
<feature type="domain" description="Nudix hydrolase" evidence="8">
    <location>
        <begin position="41"/>
        <end position="172"/>
    </location>
</feature>
<comment type="cofactor">
    <cofactor evidence="2">
        <name>Mg(2+)</name>
        <dbReference type="ChEBI" id="CHEBI:18420"/>
    </cofactor>
</comment>
<accession>A0ABW1SAL1</accession>
<dbReference type="RefSeq" id="WP_377379080.1">
    <property type="nucleotide sequence ID" value="NZ_JBHSSW010000012.1"/>
</dbReference>
<dbReference type="EMBL" id="JBHSSW010000012">
    <property type="protein sequence ID" value="MFC6198672.1"/>
    <property type="molecule type" value="Genomic_DNA"/>
</dbReference>
<dbReference type="SUPFAM" id="SSF55811">
    <property type="entry name" value="Nudix"/>
    <property type="match status" value="1"/>
</dbReference>
<evidence type="ECO:0000313" key="10">
    <source>
        <dbReference type="Proteomes" id="UP001596303"/>
    </source>
</evidence>
<comment type="similarity">
    <text evidence="3">Belongs to the Nudix hydrolase family. NudK subfamily.</text>
</comment>
<sequence>MIKPWKILSSKQTYKDPWLSVRTDHVQLDDGREIEDYHILEYSDWVTVIGLTSSGNVVLIREYRHGANAVTIGLPSGRAEADEHTEDVAKREFLEETGYTAQEWVKIGQGYANWGTQNNKVHYYIAFNVEKSDQQHLDENEEIETFEWSWQKYFEHEDVHPENCLHLAALYYAERYFAKHPDKRPQSA</sequence>
<dbReference type="PANTHER" id="PTHR11839">
    <property type="entry name" value="UDP/ADP-SUGAR PYROPHOSPHATASE"/>
    <property type="match status" value="1"/>
</dbReference>
<evidence type="ECO:0000256" key="4">
    <source>
        <dbReference type="ARBA" id="ARBA00016377"/>
    </source>
</evidence>
<dbReference type="InterPro" id="IPR020084">
    <property type="entry name" value="NUDIX_hydrolase_CS"/>
</dbReference>
<evidence type="ECO:0000259" key="8">
    <source>
        <dbReference type="PROSITE" id="PS51462"/>
    </source>
</evidence>
<protein>
    <recommendedName>
        <fullName evidence="4">GDP-mannose pyrophosphatase</fullName>
    </recommendedName>
    <alternativeName>
        <fullName evidence="6">GDP-mannose hydrolase</fullName>
    </alternativeName>
    <alternativeName>
        <fullName evidence="7">GDPMK</fullName>
    </alternativeName>
</protein>
<comment type="caution">
    <text evidence="9">The sequence shown here is derived from an EMBL/GenBank/DDBJ whole genome shotgun (WGS) entry which is preliminary data.</text>
</comment>
<dbReference type="PROSITE" id="PS51462">
    <property type="entry name" value="NUDIX"/>
    <property type="match status" value="1"/>
</dbReference>
<dbReference type="PROSITE" id="PS00893">
    <property type="entry name" value="NUDIX_BOX"/>
    <property type="match status" value="1"/>
</dbReference>
<evidence type="ECO:0000256" key="6">
    <source>
        <dbReference type="ARBA" id="ARBA00032162"/>
    </source>
</evidence>
<comment type="catalytic activity">
    <reaction evidence="1">
        <text>GDP-alpha-D-mannose + H2O = alpha-D-mannose 1-phosphate + GMP + 2 H(+)</text>
        <dbReference type="Rhea" id="RHEA:27978"/>
        <dbReference type="ChEBI" id="CHEBI:15377"/>
        <dbReference type="ChEBI" id="CHEBI:15378"/>
        <dbReference type="ChEBI" id="CHEBI:57527"/>
        <dbReference type="ChEBI" id="CHEBI:58115"/>
        <dbReference type="ChEBI" id="CHEBI:58409"/>
    </reaction>
</comment>
<dbReference type="PANTHER" id="PTHR11839:SF18">
    <property type="entry name" value="NUDIX HYDROLASE DOMAIN-CONTAINING PROTEIN"/>
    <property type="match status" value="1"/>
</dbReference>
<dbReference type="InterPro" id="IPR000086">
    <property type="entry name" value="NUDIX_hydrolase_dom"/>
</dbReference>
<dbReference type="GO" id="GO:0016787">
    <property type="term" value="F:hydrolase activity"/>
    <property type="evidence" value="ECO:0007669"/>
    <property type="project" value="UniProtKB-KW"/>
</dbReference>